<proteinExistence type="predicted"/>
<evidence type="ECO:0000256" key="1">
    <source>
        <dbReference type="ARBA" id="ARBA00023125"/>
    </source>
</evidence>
<dbReference type="Pfam" id="PF00436">
    <property type="entry name" value="SSB"/>
    <property type="match status" value="1"/>
</dbReference>
<dbReference type="InterPro" id="IPR012340">
    <property type="entry name" value="NA-bd_OB-fold"/>
</dbReference>
<accession>A0A0D1Y3R9</accession>
<dbReference type="SUPFAM" id="SSF50249">
    <property type="entry name" value="Nucleic acid-binding proteins"/>
    <property type="match status" value="1"/>
</dbReference>
<dbReference type="VEuPathDB" id="FungiDB:PV09_00439"/>
<dbReference type="Gene3D" id="2.40.50.140">
    <property type="entry name" value="Nucleic acid-binding proteins"/>
    <property type="match status" value="1"/>
</dbReference>
<dbReference type="EMBL" id="KN847529">
    <property type="protein sequence ID" value="KIW09566.1"/>
    <property type="molecule type" value="Genomic_DNA"/>
</dbReference>
<evidence type="ECO:0000256" key="3">
    <source>
        <dbReference type="SAM" id="MobiDB-lite"/>
    </source>
</evidence>
<evidence type="ECO:0000256" key="2">
    <source>
        <dbReference type="PROSITE-ProRule" id="PRU00252"/>
    </source>
</evidence>
<gene>
    <name evidence="4" type="ORF">PV09_00439</name>
</gene>
<dbReference type="RefSeq" id="XP_016219435.1">
    <property type="nucleotide sequence ID" value="XM_016353178.1"/>
</dbReference>
<dbReference type="Proteomes" id="UP000053259">
    <property type="component" value="Unassembled WGS sequence"/>
</dbReference>
<organism evidence="4 5">
    <name type="scientific">Verruconis gallopava</name>
    <dbReference type="NCBI Taxonomy" id="253628"/>
    <lineage>
        <taxon>Eukaryota</taxon>
        <taxon>Fungi</taxon>
        <taxon>Dikarya</taxon>
        <taxon>Ascomycota</taxon>
        <taxon>Pezizomycotina</taxon>
        <taxon>Dothideomycetes</taxon>
        <taxon>Pleosporomycetidae</taxon>
        <taxon>Venturiales</taxon>
        <taxon>Sympoventuriaceae</taxon>
        <taxon>Verruconis</taxon>
    </lineage>
</organism>
<dbReference type="PROSITE" id="PS50935">
    <property type="entry name" value="SSB"/>
    <property type="match status" value="1"/>
</dbReference>
<dbReference type="FunCoup" id="A0A0D1Y3R9">
    <property type="interactions" value="179"/>
</dbReference>
<dbReference type="STRING" id="253628.A0A0D1Y3R9"/>
<evidence type="ECO:0000313" key="4">
    <source>
        <dbReference type="EMBL" id="KIW09566.1"/>
    </source>
</evidence>
<dbReference type="OrthoDB" id="1078367at2759"/>
<protein>
    <recommendedName>
        <fullName evidence="6">Nucleic acid-binding protein</fullName>
    </recommendedName>
</protein>
<keyword evidence="1 2" id="KW-0238">DNA-binding</keyword>
<dbReference type="CDD" id="cd04496">
    <property type="entry name" value="SSB_OBF"/>
    <property type="match status" value="1"/>
</dbReference>
<dbReference type="GO" id="GO:0003697">
    <property type="term" value="F:single-stranded DNA binding"/>
    <property type="evidence" value="ECO:0007669"/>
    <property type="project" value="InterPro"/>
</dbReference>
<dbReference type="HOGENOM" id="CLU_126647_0_0_1"/>
<feature type="region of interest" description="Disordered" evidence="3">
    <location>
        <begin position="133"/>
        <end position="155"/>
    </location>
</feature>
<dbReference type="InParanoid" id="A0A0D1Y3R9"/>
<dbReference type="AlphaFoldDB" id="A0A0D1Y3R9"/>
<keyword evidence="5" id="KW-1185">Reference proteome</keyword>
<dbReference type="GeneID" id="27308412"/>
<reference evidence="4 5" key="1">
    <citation type="submission" date="2015-01" db="EMBL/GenBank/DDBJ databases">
        <title>The Genome Sequence of Ochroconis gallopava CBS43764.</title>
        <authorList>
            <consortium name="The Broad Institute Genomics Platform"/>
            <person name="Cuomo C."/>
            <person name="de Hoog S."/>
            <person name="Gorbushina A."/>
            <person name="Stielow B."/>
            <person name="Teixiera M."/>
            <person name="Abouelleil A."/>
            <person name="Chapman S.B."/>
            <person name="Priest M."/>
            <person name="Young S.K."/>
            <person name="Wortman J."/>
            <person name="Nusbaum C."/>
            <person name="Birren B."/>
        </authorList>
    </citation>
    <scope>NUCLEOTIDE SEQUENCE [LARGE SCALE GENOMIC DNA]</scope>
    <source>
        <strain evidence="4 5">CBS 43764</strain>
    </source>
</reference>
<evidence type="ECO:0000313" key="5">
    <source>
        <dbReference type="Proteomes" id="UP000053259"/>
    </source>
</evidence>
<name>A0A0D1Y3R9_9PEZI</name>
<evidence type="ECO:0008006" key="6">
    <source>
        <dbReference type="Google" id="ProtNLM"/>
    </source>
</evidence>
<dbReference type="InterPro" id="IPR000424">
    <property type="entry name" value="Primosome_PriB/ssb"/>
</dbReference>
<sequence length="155" mass="17193">MSYMRNLLRPASTTVRTFSSSARNNYAKLAVIGRLVREPEAHASSTGRTFIKYSIATSHGPRDSERSSFWNVTSFPTSDAQKDYLLNLPKGSLVHVEADAEMQKYEVSSEGEMQDPEDKSFRRSLSLIQRNLEVLGRPKPAQTTADAPEPQAASA</sequence>